<comment type="caution">
    <text evidence="2">The sequence shown here is derived from an EMBL/GenBank/DDBJ whole genome shotgun (WGS) entry which is preliminary data.</text>
</comment>
<keyword evidence="1" id="KW-0732">Signal</keyword>
<dbReference type="RefSeq" id="WP_377280523.1">
    <property type="nucleotide sequence ID" value="NZ_JBHRSI010000001.1"/>
</dbReference>
<protein>
    <submittedName>
        <fullName evidence="2">DUF3089 domain-containing protein</fullName>
    </submittedName>
</protein>
<dbReference type="InterPro" id="IPR021440">
    <property type="entry name" value="DUF3089"/>
</dbReference>
<evidence type="ECO:0000256" key="1">
    <source>
        <dbReference type="SAM" id="SignalP"/>
    </source>
</evidence>
<dbReference type="SUPFAM" id="SSF53474">
    <property type="entry name" value="alpha/beta-Hydrolases"/>
    <property type="match status" value="1"/>
</dbReference>
<feature type="chain" id="PRO_5047148101" evidence="1">
    <location>
        <begin position="26"/>
        <end position="395"/>
    </location>
</feature>
<evidence type="ECO:0000313" key="2">
    <source>
        <dbReference type="EMBL" id="MFD1782421.1"/>
    </source>
</evidence>
<dbReference type="Pfam" id="PF11288">
    <property type="entry name" value="DUF3089"/>
    <property type="match status" value="1"/>
</dbReference>
<dbReference type="Gene3D" id="3.40.50.1820">
    <property type="entry name" value="alpha/beta hydrolase"/>
    <property type="match status" value="1"/>
</dbReference>
<dbReference type="Proteomes" id="UP001597237">
    <property type="component" value="Unassembled WGS sequence"/>
</dbReference>
<feature type="signal peptide" evidence="1">
    <location>
        <begin position="1"/>
        <end position="25"/>
    </location>
</feature>
<name>A0ABW4MXN8_9CAUL</name>
<sequence>MSRKMLAGLTLGAAAMMAAMGVATAQDAAPPKNDYADKANWLCWPGRDDACAIDNTATIVKADGSTEKETWKADPNAPVDCFYVYPTVSNDPGVISDMTANAEEKRVVEQQLARFGAKCRVFAPLYRQFTLTALRQMMSGGTPPAARGPMPQTGYNDVVDAWNWYLANENKGRGVVLIGHSQGSGVLTQLIKEHIDGKPVQKQLVSALLIGTTLPVEKGKDVGTFTSIPLCKSADQTGCAIAYAAFRDTIPPPPTSLFGRPREGAGMEAACVNPANLSGGKGELKAYLAAGRTMISGEGPPVWAKGKTIDTPFVAVPGLLTAECVNKDGFHYLSVHINADPADPRADDIAGDVPGADGKPNAGWGLHLIDVNLAMGNLLDIVEAQSKAWLAKNAG</sequence>
<reference evidence="3" key="1">
    <citation type="journal article" date="2019" name="Int. J. Syst. Evol. Microbiol.">
        <title>The Global Catalogue of Microorganisms (GCM) 10K type strain sequencing project: providing services to taxonomists for standard genome sequencing and annotation.</title>
        <authorList>
            <consortium name="The Broad Institute Genomics Platform"/>
            <consortium name="The Broad Institute Genome Sequencing Center for Infectious Disease"/>
            <person name="Wu L."/>
            <person name="Ma J."/>
        </authorList>
    </citation>
    <scope>NUCLEOTIDE SEQUENCE [LARGE SCALE GENOMIC DNA]</scope>
    <source>
        <strain evidence="3">DFY28</strain>
    </source>
</reference>
<organism evidence="2 3">
    <name type="scientific">Phenylobacterium terrae</name>
    <dbReference type="NCBI Taxonomy" id="2665495"/>
    <lineage>
        <taxon>Bacteria</taxon>
        <taxon>Pseudomonadati</taxon>
        <taxon>Pseudomonadota</taxon>
        <taxon>Alphaproteobacteria</taxon>
        <taxon>Caulobacterales</taxon>
        <taxon>Caulobacteraceae</taxon>
        <taxon>Phenylobacterium</taxon>
    </lineage>
</organism>
<proteinExistence type="predicted"/>
<dbReference type="InterPro" id="IPR029058">
    <property type="entry name" value="AB_hydrolase_fold"/>
</dbReference>
<gene>
    <name evidence="2" type="ORF">ACFSC0_03360</name>
</gene>
<keyword evidence="3" id="KW-1185">Reference proteome</keyword>
<evidence type="ECO:0000313" key="3">
    <source>
        <dbReference type="Proteomes" id="UP001597237"/>
    </source>
</evidence>
<accession>A0ABW4MXN8</accession>
<dbReference type="EMBL" id="JBHUEY010000001">
    <property type="protein sequence ID" value="MFD1782421.1"/>
    <property type="molecule type" value="Genomic_DNA"/>
</dbReference>